<dbReference type="PATRIC" id="fig|1257043.3.peg.1888"/>
<keyword evidence="1" id="KW-1133">Transmembrane helix</keyword>
<evidence type="ECO:0000313" key="2">
    <source>
        <dbReference type="EMBL" id="ENV79160.1"/>
    </source>
</evidence>
<evidence type="ECO:0000256" key="1">
    <source>
        <dbReference type="SAM" id="Phobius"/>
    </source>
</evidence>
<proteinExistence type="predicted"/>
<dbReference type="Proteomes" id="UP000013276">
    <property type="component" value="Unassembled WGS sequence"/>
</dbReference>
<dbReference type="RefSeq" id="WP_005003818.1">
    <property type="nucleotide sequence ID" value="NZ_KB849722.1"/>
</dbReference>
<reference evidence="2 3" key="1">
    <citation type="submission" date="2013-02" db="EMBL/GenBank/DDBJ databases">
        <title>The Genome Sequence of Acinetobacter ursingii NIPH ANC_3649.</title>
        <authorList>
            <consortium name="The Broad Institute Genome Sequencing Platform"/>
            <consortium name="The Broad Institute Genome Sequencing Center for Infectious Disease"/>
            <person name="Cerqueira G."/>
            <person name="Feldgarden M."/>
            <person name="Courvalin P."/>
            <person name="Perichon B."/>
            <person name="Grillot-Courvalin C."/>
            <person name="Clermont D."/>
            <person name="Rocha E."/>
            <person name="Yoon E.-J."/>
            <person name="Nemec A."/>
            <person name="Walker B."/>
            <person name="Young S.K."/>
            <person name="Zeng Q."/>
            <person name="Gargeya S."/>
            <person name="Fitzgerald M."/>
            <person name="Haas B."/>
            <person name="Abouelleil A."/>
            <person name="Alvarado L."/>
            <person name="Arachchi H.M."/>
            <person name="Berlin A.M."/>
            <person name="Chapman S.B."/>
            <person name="Dewar J."/>
            <person name="Goldberg J."/>
            <person name="Griggs A."/>
            <person name="Gujja S."/>
            <person name="Hansen M."/>
            <person name="Howarth C."/>
            <person name="Imamovic A."/>
            <person name="Larimer J."/>
            <person name="McCowan C."/>
            <person name="Murphy C."/>
            <person name="Neiman D."/>
            <person name="Pearson M."/>
            <person name="Priest M."/>
            <person name="Roberts A."/>
            <person name="Saif S."/>
            <person name="Shea T."/>
            <person name="Sisk P."/>
            <person name="Sykes S."/>
            <person name="Wortman J."/>
            <person name="Nusbaum C."/>
            <person name="Birren B."/>
        </authorList>
    </citation>
    <scope>NUCLEOTIDE SEQUENCE [LARGE SCALE GENOMIC DNA]</scope>
    <source>
        <strain evidence="2 3">ANC 3649</strain>
    </source>
</reference>
<keyword evidence="1" id="KW-0472">Membrane</keyword>
<dbReference type="NCBIfam" id="NF040911">
    <property type="entry name" value="KGW_Acineto"/>
    <property type="match status" value="1"/>
</dbReference>
<protein>
    <submittedName>
        <fullName evidence="2">Uncharacterized protein</fullName>
    </submittedName>
</protein>
<dbReference type="AlphaFoldDB" id="N9DEI6"/>
<name>N9DEI6_9GAMM</name>
<gene>
    <name evidence="2" type="ORF">F942_01942</name>
</gene>
<feature type="transmembrane region" description="Helical" evidence="1">
    <location>
        <begin position="18"/>
        <end position="38"/>
    </location>
</feature>
<dbReference type="EMBL" id="APQC01000015">
    <property type="protein sequence ID" value="ENV79160.1"/>
    <property type="molecule type" value="Genomic_DNA"/>
</dbReference>
<comment type="caution">
    <text evidence="2">The sequence shown here is derived from an EMBL/GenBank/DDBJ whole genome shotgun (WGS) entry which is preliminary data.</text>
</comment>
<dbReference type="HOGENOM" id="CLU_3264220_0_0_6"/>
<organism evidence="2 3">
    <name type="scientific">Acinetobacter ursingii ANC 3649</name>
    <dbReference type="NCBI Taxonomy" id="1257043"/>
    <lineage>
        <taxon>Bacteria</taxon>
        <taxon>Pseudomonadati</taxon>
        <taxon>Pseudomonadota</taxon>
        <taxon>Gammaproteobacteria</taxon>
        <taxon>Moraxellales</taxon>
        <taxon>Moraxellaceae</taxon>
        <taxon>Acinetobacter</taxon>
    </lineage>
</organism>
<keyword evidence="1" id="KW-0812">Transmembrane</keyword>
<sequence length="43" mass="5124">MMKNENHMKAVYSKDKGWLWFGLTLIFQVTFIVVNYIVMNISL</sequence>
<keyword evidence="3" id="KW-1185">Reference proteome</keyword>
<evidence type="ECO:0000313" key="3">
    <source>
        <dbReference type="Proteomes" id="UP000013276"/>
    </source>
</evidence>
<accession>N9DEI6</accession>